<dbReference type="Proteomes" id="UP000549394">
    <property type="component" value="Unassembled WGS sequence"/>
</dbReference>
<feature type="domain" description="C2" evidence="6">
    <location>
        <begin position="46"/>
        <end position="165"/>
    </location>
</feature>
<feature type="domain" description="CUE" evidence="7">
    <location>
        <begin position="240"/>
        <end position="283"/>
    </location>
</feature>
<dbReference type="InterPro" id="IPR009060">
    <property type="entry name" value="UBA-like_sf"/>
</dbReference>
<dbReference type="Pfam" id="PF02845">
    <property type="entry name" value="CUE"/>
    <property type="match status" value="1"/>
</dbReference>
<dbReference type="PROSITE" id="PS50004">
    <property type="entry name" value="C2"/>
    <property type="match status" value="1"/>
</dbReference>
<dbReference type="SUPFAM" id="SSF49562">
    <property type="entry name" value="C2 domain (Calcium/lipid-binding domain, CaLB)"/>
    <property type="match status" value="1"/>
</dbReference>
<dbReference type="GO" id="GO:0045087">
    <property type="term" value="P:innate immune response"/>
    <property type="evidence" value="ECO:0007669"/>
    <property type="project" value="UniProtKB-KW"/>
</dbReference>
<organism evidence="8 9">
    <name type="scientific">Dimorphilus gyrociliatus</name>
    <dbReference type="NCBI Taxonomy" id="2664684"/>
    <lineage>
        <taxon>Eukaryota</taxon>
        <taxon>Metazoa</taxon>
        <taxon>Spiralia</taxon>
        <taxon>Lophotrochozoa</taxon>
        <taxon>Annelida</taxon>
        <taxon>Polychaeta</taxon>
        <taxon>Polychaeta incertae sedis</taxon>
        <taxon>Dinophilidae</taxon>
        <taxon>Dimorphilus</taxon>
    </lineage>
</organism>
<dbReference type="Pfam" id="PF00168">
    <property type="entry name" value="C2"/>
    <property type="match status" value="1"/>
</dbReference>
<evidence type="ECO:0000256" key="3">
    <source>
        <dbReference type="ARBA" id="ARBA00022859"/>
    </source>
</evidence>
<evidence type="ECO:0000259" key="7">
    <source>
        <dbReference type="PROSITE" id="PS51140"/>
    </source>
</evidence>
<dbReference type="FunFam" id="1.10.8.10:FF:000036">
    <property type="entry name" value="Toll-interacting protein-like Protein"/>
    <property type="match status" value="1"/>
</dbReference>
<dbReference type="GO" id="GO:0006914">
    <property type="term" value="P:autophagy"/>
    <property type="evidence" value="ECO:0007669"/>
    <property type="project" value="UniProtKB-KW"/>
</dbReference>
<gene>
    <name evidence="8" type="ORF">DGYR_LOCUS11760</name>
</gene>
<dbReference type="InterPro" id="IPR003892">
    <property type="entry name" value="CUE"/>
</dbReference>
<dbReference type="InterPro" id="IPR000008">
    <property type="entry name" value="C2_dom"/>
</dbReference>
<name>A0A7I8W6M3_9ANNE</name>
<comment type="similarity">
    <text evidence="1">Belongs to the tollip family.</text>
</comment>
<proteinExistence type="inferred from homology"/>
<reference evidence="8 9" key="1">
    <citation type="submission" date="2020-08" db="EMBL/GenBank/DDBJ databases">
        <authorList>
            <person name="Hejnol A."/>
        </authorList>
    </citation>
    <scope>NUCLEOTIDE SEQUENCE [LARGE SCALE GENOMIC DNA]</scope>
</reference>
<protein>
    <submittedName>
        <fullName evidence="8">DgyrCDS12481</fullName>
    </submittedName>
</protein>
<evidence type="ECO:0000256" key="1">
    <source>
        <dbReference type="ARBA" id="ARBA00009278"/>
    </source>
</evidence>
<evidence type="ECO:0000313" key="9">
    <source>
        <dbReference type="Proteomes" id="UP000549394"/>
    </source>
</evidence>
<accession>A0A7I8W6M3</accession>
<evidence type="ECO:0000256" key="4">
    <source>
        <dbReference type="ARBA" id="ARBA00023006"/>
    </source>
</evidence>
<dbReference type="PROSITE" id="PS51140">
    <property type="entry name" value="CUE"/>
    <property type="match status" value="1"/>
</dbReference>
<keyword evidence="2" id="KW-0399">Innate immunity</keyword>
<dbReference type="InterPro" id="IPR035892">
    <property type="entry name" value="C2_domain_sf"/>
</dbReference>
<dbReference type="InterPro" id="IPR015940">
    <property type="entry name" value="UBA"/>
</dbReference>
<dbReference type="AlphaFoldDB" id="A0A7I8W6M3"/>
<dbReference type="Gene3D" id="1.10.8.10">
    <property type="entry name" value="DNA helicase RuvA subunit, C-terminal domain"/>
    <property type="match status" value="1"/>
</dbReference>
<evidence type="ECO:0000313" key="8">
    <source>
        <dbReference type="EMBL" id="CAD5124183.1"/>
    </source>
</evidence>
<comment type="caution">
    <text evidence="8">The sequence shown here is derived from an EMBL/GenBank/DDBJ whole genome shotgun (WGS) entry which is preliminary data.</text>
</comment>
<dbReference type="EMBL" id="CAJFCJ010000020">
    <property type="protein sequence ID" value="CAD5124183.1"/>
    <property type="molecule type" value="Genomic_DNA"/>
</dbReference>
<dbReference type="CDD" id="cd14363">
    <property type="entry name" value="CUE_TOLIP"/>
    <property type="match status" value="1"/>
</dbReference>
<dbReference type="InterPro" id="IPR041799">
    <property type="entry name" value="TOLIP_CUE"/>
</dbReference>
<sequence>MANKEDTLQNQQQIIRGELPPDFLRFNVSRQDQQVAADEQAAQMLQAQYAGYTTTPIAAPIAQNRISVTIVEAALVKNYGLTKMDLYCRLRIGHSVFETHTNNSAGKNPRWNKTVHCLVPQGVDSMFIEIFEERTFFSTDDKVAWAHVLIPERVTVSGDTIDDWYPLSGKQGEKKEGNIKLVISKTQNPNVMPYPPAPQLMVIPQGGYFPPQIGIQTHQQVIRGVPQQHPQQQQQVGPLYTEEDIKQLKDMFPGVDEDVVKSVLHANQGNKDRAINDLLQMSQTN</sequence>
<evidence type="ECO:0000259" key="6">
    <source>
        <dbReference type="PROSITE" id="PS50004"/>
    </source>
</evidence>
<keyword evidence="5" id="KW-0395">Inflammatory response</keyword>
<dbReference type="SUPFAM" id="SSF46934">
    <property type="entry name" value="UBA-like"/>
    <property type="match status" value="1"/>
</dbReference>
<dbReference type="PANTHER" id="PTHR16461">
    <property type="entry name" value="TOLL-INTERACTING PROTEIN"/>
    <property type="match status" value="1"/>
</dbReference>
<dbReference type="GO" id="GO:0031624">
    <property type="term" value="F:ubiquitin conjugating enzyme binding"/>
    <property type="evidence" value="ECO:0007669"/>
    <property type="project" value="TreeGrafter"/>
</dbReference>
<dbReference type="SMART" id="SM00546">
    <property type="entry name" value="CUE"/>
    <property type="match status" value="1"/>
</dbReference>
<keyword evidence="3" id="KW-0391">Immunity</keyword>
<keyword evidence="4" id="KW-0072">Autophagy</keyword>
<dbReference type="Gene3D" id="2.60.40.150">
    <property type="entry name" value="C2 domain"/>
    <property type="match status" value="1"/>
</dbReference>
<evidence type="ECO:0000256" key="2">
    <source>
        <dbReference type="ARBA" id="ARBA00022588"/>
    </source>
</evidence>
<dbReference type="OrthoDB" id="9942608at2759"/>
<dbReference type="PANTHER" id="PTHR16461:SF5">
    <property type="entry name" value="TOLL-INTERACTING PROTEIN"/>
    <property type="match status" value="1"/>
</dbReference>
<evidence type="ECO:0000256" key="5">
    <source>
        <dbReference type="ARBA" id="ARBA00023198"/>
    </source>
</evidence>
<dbReference type="SMART" id="SM00165">
    <property type="entry name" value="UBA"/>
    <property type="match status" value="1"/>
</dbReference>
<dbReference type="GO" id="GO:0006511">
    <property type="term" value="P:ubiquitin-dependent protein catabolic process"/>
    <property type="evidence" value="ECO:0007669"/>
    <property type="project" value="TreeGrafter"/>
</dbReference>
<dbReference type="GO" id="GO:0005737">
    <property type="term" value="C:cytoplasm"/>
    <property type="evidence" value="ECO:0007669"/>
    <property type="project" value="TreeGrafter"/>
</dbReference>
<dbReference type="GO" id="GO:0043130">
    <property type="term" value="F:ubiquitin binding"/>
    <property type="evidence" value="ECO:0007669"/>
    <property type="project" value="InterPro"/>
</dbReference>
<keyword evidence="9" id="KW-1185">Reference proteome</keyword>